<evidence type="ECO:0000259" key="5">
    <source>
        <dbReference type="PROSITE" id="PS50106"/>
    </source>
</evidence>
<evidence type="ECO:0000313" key="7">
    <source>
        <dbReference type="Proteomes" id="UP000017404"/>
    </source>
</evidence>
<protein>
    <submittedName>
        <fullName evidence="6">Periplasmic serine peptidase DegS</fullName>
    </submittedName>
</protein>
<dbReference type="Pfam" id="PF13365">
    <property type="entry name" value="Trypsin_2"/>
    <property type="match status" value="1"/>
</dbReference>
<dbReference type="STRING" id="202955.GCA_000759995_01726"/>
<evidence type="ECO:0000256" key="4">
    <source>
        <dbReference type="ARBA" id="ARBA00022825"/>
    </source>
</evidence>
<evidence type="ECO:0000256" key="3">
    <source>
        <dbReference type="ARBA" id="ARBA00022801"/>
    </source>
</evidence>
<dbReference type="GO" id="GO:0006508">
    <property type="term" value="P:proteolysis"/>
    <property type="evidence" value="ECO:0007669"/>
    <property type="project" value="UniProtKB-KW"/>
</dbReference>
<comment type="similarity">
    <text evidence="1">Belongs to the peptidase S1C family.</text>
</comment>
<dbReference type="PROSITE" id="PS50106">
    <property type="entry name" value="PDZ"/>
    <property type="match status" value="1"/>
</dbReference>
<dbReference type="GO" id="GO:0004252">
    <property type="term" value="F:serine-type endopeptidase activity"/>
    <property type="evidence" value="ECO:0007669"/>
    <property type="project" value="InterPro"/>
</dbReference>
<accession>V2UW96</accession>
<organism evidence="6 7">
    <name type="scientific">Acinetobacter tjernbergiae DSM 14971 = CIP 107465</name>
    <dbReference type="NCBI Taxonomy" id="1120928"/>
    <lineage>
        <taxon>Bacteria</taxon>
        <taxon>Pseudomonadati</taxon>
        <taxon>Pseudomonadota</taxon>
        <taxon>Gammaproteobacteria</taxon>
        <taxon>Moraxellales</taxon>
        <taxon>Moraxellaceae</taxon>
        <taxon>Acinetobacter</taxon>
    </lineage>
</organism>
<name>V2UW96_9GAMM</name>
<evidence type="ECO:0000313" key="6">
    <source>
        <dbReference type="EMBL" id="ESK54262.1"/>
    </source>
</evidence>
<dbReference type="SUPFAM" id="SSF50494">
    <property type="entry name" value="Trypsin-like serine proteases"/>
    <property type="match status" value="1"/>
</dbReference>
<dbReference type="InterPro" id="IPR009003">
    <property type="entry name" value="Peptidase_S1_PA"/>
</dbReference>
<dbReference type="Gene3D" id="2.30.42.10">
    <property type="match status" value="1"/>
</dbReference>
<gene>
    <name evidence="6" type="ORF">F990_02812</name>
</gene>
<dbReference type="RefSeq" id="WP_018678630.1">
    <property type="nucleotide sequence ID" value="NZ_AYEV01000033.1"/>
</dbReference>
<dbReference type="eggNOG" id="COG0265">
    <property type="taxonomic scope" value="Bacteria"/>
</dbReference>
<dbReference type="InterPro" id="IPR036034">
    <property type="entry name" value="PDZ_sf"/>
</dbReference>
<dbReference type="FunFam" id="2.40.10.10:FF:000001">
    <property type="entry name" value="Periplasmic serine protease DegS"/>
    <property type="match status" value="1"/>
</dbReference>
<dbReference type="PANTHER" id="PTHR43343">
    <property type="entry name" value="PEPTIDASE S12"/>
    <property type="match status" value="1"/>
</dbReference>
<sequence length="394" mass="42062">MRRAFTWLPWVLLVVVIFSFLAWQKSHRPQPTVAADGVKMPAEKVEPLIDTTRTGGVVSYSAAVKVAAPAVVNIFTTQKVKQMNHPLLSDPVFREFFGNQAPQQPQNENSLGSGVIVRADGYILTNNHVIAQAEHIVVALHDGRRAEAKVIGTDPDTDLAVIKIELDKLPVLPFKLSGNEVGDVVLAIGNPFGVGQTVTQGIISATGRSDLGINTYEDFIQTDAAINPGNSGGALIDVAGNLIGVNTAIFSQSGGSLGIGFAIPAKICQQVLNSILKDGRVVRGWLGISLIPNTVEDDVLAAKPIGVIVADVLRDGPADVAGVKRGDKIIQVNNEQITSASHLINYVALQAPQSMINVVVERGGKQQTVQVKVGERKVQQNAQSQYIPLPKHQD</sequence>
<dbReference type="InterPro" id="IPR001940">
    <property type="entry name" value="Peptidase_S1C"/>
</dbReference>
<dbReference type="OrthoDB" id="9758917at2"/>
<proteinExistence type="inferred from homology"/>
<evidence type="ECO:0000256" key="1">
    <source>
        <dbReference type="ARBA" id="ARBA00010541"/>
    </source>
</evidence>
<keyword evidence="4" id="KW-0720">Serine protease</keyword>
<comment type="caution">
    <text evidence="6">The sequence shown here is derived from an EMBL/GenBank/DDBJ whole genome shotgun (WGS) entry which is preliminary data.</text>
</comment>
<dbReference type="Pfam" id="PF13180">
    <property type="entry name" value="PDZ_2"/>
    <property type="match status" value="1"/>
</dbReference>
<keyword evidence="3" id="KW-0378">Hydrolase</keyword>
<dbReference type="PANTHER" id="PTHR43343:SF3">
    <property type="entry name" value="PROTEASE DO-LIKE 8, CHLOROPLASTIC"/>
    <property type="match status" value="1"/>
</dbReference>
<dbReference type="SUPFAM" id="SSF50156">
    <property type="entry name" value="PDZ domain-like"/>
    <property type="match status" value="1"/>
</dbReference>
<evidence type="ECO:0000256" key="2">
    <source>
        <dbReference type="ARBA" id="ARBA00022670"/>
    </source>
</evidence>
<dbReference type="AlphaFoldDB" id="V2UW96"/>
<dbReference type="Gene3D" id="2.40.10.120">
    <property type="match status" value="1"/>
</dbReference>
<dbReference type="PATRIC" id="fig|1120928.5.peg.2846"/>
<dbReference type="PRINTS" id="PR00834">
    <property type="entry name" value="PROTEASES2C"/>
</dbReference>
<keyword evidence="7" id="KW-1185">Reference proteome</keyword>
<dbReference type="Proteomes" id="UP000017404">
    <property type="component" value="Unassembled WGS sequence"/>
</dbReference>
<feature type="domain" description="PDZ" evidence="5">
    <location>
        <begin position="275"/>
        <end position="364"/>
    </location>
</feature>
<reference evidence="6 7" key="1">
    <citation type="submission" date="2013-10" db="EMBL/GenBank/DDBJ databases">
        <title>The Genome Sequence of Acinetobacter tjernbergiae CIP107465.</title>
        <authorList>
            <consortium name="The Broad Institute Genomics Platform"/>
            <consortium name="The Broad Institute Genome Sequencing Center for Infectious Disease"/>
            <person name="Cerqueira G."/>
            <person name="Feldgarden M."/>
            <person name="Courvalin P."/>
            <person name="Grillot-Courvalin C."/>
            <person name="Clermont D."/>
            <person name="Rocha E."/>
            <person name="Yoon E.-J."/>
            <person name="Nemec A."/>
            <person name="Young S.K."/>
            <person name="Zeng Q."/>
            <person name="Gargeya S."/>
            <person name="Fitzgerald M."/>
            <person name="Abouelleil A."/>
            <person name="Alvarado L."/>
            <person name="Berlin A.M."/>
            <person name="Chapman S.B."/>
            <person name="Gainer-Dewar J."/>
            <person name="Goldberg J."/>
            <person name="Gnerre S."/>
            <person name="Griggs A."/>
            <person name="Gujja S."/>
            <person name="Hansen M."/>
            <person name="Howarth C."/>
            <person name="Imamovic A."/>
            <person name="Ireland A."/>
            <person name="Larimer J."/>
            <person name="McCowan C."/>
            <person name="Murphy C."/>
            <person name="Pearson M."/>
            <person name="Poon T.W."/>
            <person name="Priest M."/>
            <person name="Roberts A."/>
            <person name="Saif S."/>
            <person name="Shea T."/>
            <person name="Sykes S."/>
            <person name="Wortman J."/>
            <person name="Nusbaum C."/>
            <person name="Birren B."/>
        </authorList>
    </citation>
    <scope>NUCLEOTIDE SEQUENCE [LARGE SCALE GENOMIC DNA]</scope>
    <source>
        <strain evidence="6 7">CIP 107465</strain>
    </source>
</reference>
<dbReference type="InterPro" id="IPR051201">
    <property type="entry name" value="Chloro_Bact_Ser_Proteases"/>
</dbReference>
<dbReference type="SMART" id="SM00228">
    <property type="entry name" value="PDZ"/>
    <property type="match status" value="1"/>
</dbReference>
<dbReference type="EMBL" id="AYEV01000033">
    <property type="protein sequence ID" value="ESK54262.1"/>
    <property type="molecule type" value="Genomic_DNA"/>
</dbReference>
<keyword evidence="2" id="KW-0645">Protease</keyword>
<dbReference type="InterPro" id="IPR001478">
    <property type="entry name" value="PDZ"/>
</dbReference>